<feature type="compositionally biased region" description="Acidic residues" evidence="1">
    <location>
        <begin position="669"/>
        <end position="681"/>
    </location>
</feature>
<feature type="compositionally biased region" description="Polar residues" evidence="1">
    <location>
        <begin position="652"/>
        <end position="666"/>
    </location>
</feature>
<feature type="compositionally biased region" description="Basic and acidic residues" evidence="1">
    <location>
        <begin position="776"/>
        <end position="796"/>
    </location>
</feature>
<name>A0A0H5QXP4_9EUKA</name>
<protein>
    <recommendedName>
        <fullName evidence="2">Nucleolar protein Dnt1-like N-terminal domain-containing protein</fullName>
    </recommendedName>
</protein>
<dbReference type="InterPro" id="IPR018844">
    <property type="entry name" value="Dnt1-like_N"/>
</dbReference>
<feature type="region of interest" description="Disordered" evidence="1">
    <location>
        <begin position="542"/>
        <end position="824"/>
    </location>
</feature>
<dbReference type="EMBL" id="HACM01005954">
    <property type="protein sequence ID" value="CRZ06396.1"/>
    <property type="molecule type" value="Transcribed_RNA"/>
</dbReference>
<reference evidence="3" key="1">
    <citation type="submission" date="2015-04" db="EMBL/GenBank/DDBJ databases">
        <title>The genome sequence of the plant pathogenic Rhizarian Plasmodiophora brassicae reveals insights in its biotrophic life cycle and the origin of chitin synthesis.</title>
        <authorList>
            <person name="Schwelm A."/>
            <person name="Fogelqvist J."/>
            <person name="Knaust A."/>
            <person name="Julke S."/>
            <person name="Lilja T."/>
            <person name="Dhandapani V."/>
            <person name="Bonilla-Rosso G."/>
            <person name="Karlsson M."/>
            <person name="Shevchenko A."/>
            <person name="Choi S.R."/>
            <person name="Kim H.G."/>
            <person name="Park J.Y."/>
            <person name="Lim Y.P."/>
            <person name="Ludwig-Muller J."/>
            <person name="Dixelius C."/>
        </authorList>
    </citation>
    <scope>NUCLEOTIDE SEQUENCE</scope>
    <source>
        <tissue evidence="3">Potato root galls</tissue>
    </source>
</reference>
<dbReference type="Pfam" id="PF10407">
    <property type="entry name" value="Cytokin_check_N"/>
    <property type="match status" value="1"/>
</dbReference>
<evidence type="ECO:0000256" key="1">
    <source>
        <dbReference type="SAM" id="MobiDB-lite"/>
    </source>
</evidence>
<feature type="compositionally biased region" description="Basic residues" evidence="1">
    <location>
        <begin position="864"/>
        <end position="873"/>
    </location>
</feature>
<feature type="region of interest" description="Disordered" evidence="1">
    <location>
        <begin position="838"/>
        <end position="976"/>
    </location>
</feature>
<sequence>MGMEPNRSVRRLLVHLPCGRKFMQIVRDGDRIADLSWAIASKCNILYGDEPLVRSLREMSGCDLDPDDLVFDIFGDRDPCYVQTQVIADSRPYLELKCPKRVPNPLTNDQSSNLPIIPTASAFRGRPYKIIPLHQEVITSSTCVPSELGVFQSRTGDKIVANESAAISSLPYNAIHNESTGGDPVFQSTFQQLESKAFVSEKVLGALPSNKGCCHIDMTLDEVVVVDNDGHQEPSAGVVISGQGPESGVIADGNNNEMNLAGMSRIEASSVEDGKPIELSRENDDVRSTENVADTDNDANQNIIDEDNKSLVAGCGIVYHAAISGSSATDEHDSGASDAETPVRVKPVDVIERDSESDWSTGSSDGALVTSKLNDCENVKTIANVAVKPSEEELPSRIPVKEIPPSLKRSVRILQTKRNRSSMEEQPSKKAKSTQVSDCVGNNVASPRKTRLCKNSKRLEKNTAKNETTVAAEHKTDAVIQIDDNQVSHTILPKKAAPLVEERHKQEVELKTAVDGFEAPKPVVKMLKFSKRFETVDVKKPAKKENISGDEDPVQTIKPVADKRSTKKLDNKNAKSTEVVNPNKVDQITELPSLQDVQQVNPKVTSNIKPVVQKKPNESKPTAENDKNGGERKGNMVTSKDHNDFSEGIRITPTNPAAQPVSLSKTSGDDEESEEDSDDEESRVASSFDSSSGTVSQVADDGDSSDRVSLPAASAVDISTSPGVASQVKPTSKTELLEKVIESSADESEMDEFDQECADVDGPASEKGSETNPVREPNESSDSEKESNTKRDRSWESYEDNSDVSESEHSDSDAPASPEVNATQVGFSEFREIVTAKRQPELLTSLSQGTQKTVLKDELMSRRGNGKNVKKQAKASVSSSSSSSSDSSSDSDSDGEKSEVNVPAPVATPSKNKAFLSLLDDTSEAQKAAPKIPTGPKQLRTPKTEAEAKAMSQRRPQSSLADKSILATAMKNRTNK</sequence>
<feature type="compositionally biased region" description="Polar residues" evidence="1">
    <location>
        <begin position="717"/>
        <end position="734"/>
    </location>
</feature>
<feature type="compositionally biased region" description="Acidic residues" evidence="1">
    <location>
        <begin position="744"/>
        <end position="759"/>
    </location>
</feature>
<proteinExistence type="predicted"/>
<feature type="compositionally biased region" description="Polar residues" evidence="1">
    <location>
        <begin position="842"/>
        <end position="853"/>
    </location>
</feature>
<feature type="compositionally biased region" description="Polar residues" evidence="1">
    <location>
        <begin position="576"/>
        <end position="608"/>
    </location>
</feature>
<feature type="compositionally biased region" description="Basic and acidic residues" evidence="1">
    <location>
        <begin position="560"/>
        <end position="575"/>
    </location>
</feature>
<feature type="compositionally biased region" description="Polar residues" evidence="1">
    <location>
        <begin position="684"/>
        <end position="697"/>
    </location>
</feature>
<feature type="compositionally biased region" description="Low complexity" evidence="1">
    <location>
        <begin position="878"/>
        <end position="890"/>
    </location>
</feature>
<organism evidence="3">
    <name type="scientific">Spongospora subterranea</name>
    <dbReference type="NCBI Taxonomy" id="70186"/>
    <lineage>
        <taxon>Eukaryota</taxon>
        <taxon>Sar</taxon>
        <taxon>Rhizaria</taxon>
        <taxon>Endomyxa</taxon>
        <taxon>Phytomyxea</taxon>
        <taxon>Plasmodiophorida</taxon>
        <taxon>Plasmodiophoridae</taxon>
        <taxon>Spongospora</taxon>
    </lineage>
</organism>
<accession>A0A0H5QXP4</accession>
<feature type="region of interest" description="Disordered" evidence="1">
    <location>
        <begin position="416"/>
        <end position="450"/>
    </location>
</feature>
<evidence type="ECO:0000313" key="3">
    <source>
        <dbReference type="EMBL" id="CRZ06396.1"/>
    </source>
</evidence>
<feature type="domain" description="Nucleolar protein Dnt1-like N-terminal" evidence="2">
    <location>
        <begin position="20"/>
        <end position="78"/>
    </location>
</feature>
<dbReference type="AlphaFoldDB" id="A0A0H5QXP4"/>
<evidence type="ECO:0000259" key="2">
    <source>
        <dbReference type="Pfam" id="PF10407"/>
    </source>
</evidence>
<feature type="compositionally biased region" description="Basic and acidic residues" evidence="1">
    <location>
        <begin position="615"/>
        <end position="647"/>
    </location>
</feature>